<dbReference type="Gene3D" id="1.10.8.60">
    <property type="match status" value="1"/>
</dbReference>
<evidence type="ECO:0000259" key="6">
    <source>
        <dbReference type="PROSITE" id="PS50045"/>
    </source>
</evidence>
<dbReference type="SUPFAM" id="SSF46689">
    <property type="entry name" value="Homeodomain-like"/>
    <property type="match status" value="1"/>
</dbReference>
<organism evidence="7 8">
    <name type="scientific">Candidatus Wallbacteria bacterium GWC2_49_35</name>
    <dbReference type="NCBI Taxonomy" id="1817813"/>
    <lineage>
        <taxon>Bacteria</taxon>
        <taxon>Candidatus Walliibacteriota</taxon>
    </lineage>
</organism>
<reference evidence="7 8" key="1">
    <citation type="journal article" date="2016" name="Nat. Commun.">
        <title>Thousands of microbial genomes shed light on interconnected biogeochemical processes in an aquifer system.</title>
        <authorList>
            <person name="Anantharaman K."/>
            <person name="Brown C.T."/>
            <person name="Hug L.A."/>
            <person name="Sharon I."/>
            <person name="Castelle C.J."/>
            <person name="Probst A.J."/>
            <person name="Thomas B.C."/>
            <person name="Singh A."/>
            <person name="Wilkins M.J."/>
            <person name="Karaoz U."/>
            <person name="Brodie E.L."/>
            <person name="Williams K.H."/>
            <person name="Hubbard S.S."/>
            <person name="Banfield J.F."/>
        </authorList>
    </citation>
    <scope>NUCLEOTIDE SEQUENCE [LARGE SCALE GENOMIC DNA]</scope>
</reference>
<dbReference type="InterPro" id="IPR009057">
    <property type="entry name" value="Homeodomain-like_sf"/>
</dbReference>
<dbReference type="STRING" id="1817813.A2008_03400"/>
<dbReference type="InterPro" id="IPR025662">
    <property type="entry name" value="Sigma_54_int_dom_ATP-bd_1"/>
</dbReference>
<dbReference type="InterPro" id="IPR027417">
    <property type="entry name" value="P-loop_NTPase"/>
</dbReference>
<dbReference type="SMART" id="SM00382">
    <property type="entry name" value="AAA"/>
    <property type="match status" value="1"/>
</dbReference>
<dbReference type="AlphaFoldDB" id="A0A1F7WYU4"/>
<name>A0A1F7WYU4_9BACT</name>
<dbReference type="PROSITE" id="PS00688">
    <property type="entry name" value="SIGMA54_INTERACT_3"/>
    <property type="match status" value="1"/>
</dbReference>
<dbReference type="Gene3D" id="1.10.10.60">
    <property type="entry name" value="Homeodomain-like"/>
    <property type="match status" value="1"/>
</dbReference>
<evidence type="ECO:0000256" key="4">
    <source>
        <dbReference type="ARBA" id="ARBA00023125"/>
    </source>
</evidence>
<accession>A0A1F7WYU4</accession>
<dbReference type="Pfam" id="PF02954">
    <property type="entry name" value="HTH_8"/>
    <property type="match status" value="1"/>
</dbReference>
<evidence type="ECO:0000313" key="7">
    <source>
        <dbReference type="EMBL" id="OGM08014.1"/>
    </source>
</evidence>
<protein>
    <recommendedName>
        <fullName evidence="6">Sigma-54 factor interaction domain-containing protein</fullName>
    </recommendedName>
</protein>
<dbReference type="InterPro" id="IPR002078">
    <property type="entry name" value="Sigma_54_int"/>
</dbReference>
<dbReference type="PROSITE" id="PS00675">
    <property type="entry name" value="SIGMA54_INTERACT_1"/>
    <property type="match status" value="1"/>
</dbReference>
<dbReference type="EMBL" id="MGFH01000027">
    <property type="protein sequence ID" value="OGM08014.1"/>
    <property type="molecule type" value="Genomic_DNA"/>
</dbReference>
<dbReference type="Gene3D" id="3.40.50.300">
    <property type="entry name" value="P-loop containing nucleotide triphosphate hydrolases"/>
    <property type="match status" value="1"/>
</dbReference>
<dbReference type="PROSITE" id="PS50045">
    <property type="entry name" value="SIGMA54_INTERACT_4"/>
    <property type="match status" value="1"/>
</dbReference>
<keyword evidence="2" id="KW-0067">ATP-binding</keyword>
<dbReference type="InterPro" id="IPR025944">
    <property type="entry name" value="Sigma_54_int_dom_CS"/>
</dbReference>
<keyword evidence="3" id="KW-0805">Transcription regulation</keyword>
<dbReference type="Pfam" id="PF25601">
    <property type="entry name" value="AAA_lid_14"/>
    <property type="match status" value="1"/>
</dbReference>
<dbReference type="InterPro" id="IPR002197">
    <property type="entry name" value="HTH_Fis"/>
</dbReference>
<dbReference type="FunFam" id="3.40.50.300:FF:000006">
    <property type="entry name" value="DNA-binding transcriptional regulator NtrC"/>
    <property type="match status" value="1"/>
</dbReference>
<gene>
    <name evidence="7" type="ORF">A2008_03400</name>
</gene>
<evidence type="ECO:0000256" key="1">
    <source>
        <dbReference type="ARBA" id="ARBA00022741"/>
    </source>
</evidence>
<evidence type="ECO:0000313" key="8">
    <source>
        <dbReference type="Proteomes" id="UP000178735"/>
    </source>
</evidence>
<dbReference type="PROSITE" id="PS00676">
    <property type="entry name" value="SIGMA54_INTERACT_2"/>
    <property type="match status" value="1"/>
</dbReference>
<keyword evidence="5" id="KW-0804">Transcription</keyword>
<dbReference type="GO" id="GO:0043565">
    <property type="term" value="F:sequence-specific DNA binding"/>
    <property type="evidence" value="ECO:0007669"/>
    <property type="project" value="InterPro"/>
</dbReference>
<dbReference type="InterPro" id="IPR058031">
    <property type="entry name" value="AAA_lid_NorR"/>
</dbReference>
<sequence length="347" mass="38748">MDITSSEIIKFSKLVSCDTEMKKIFDLIERAAPTDATVLILGESGTGKELVAEAIYEKSKRVNKPFVAVNCSAVPDELIESHLFGHKQGSFTGASADMEGKFKLADGGTLFLDEIGDMSIKMQAKILRALETREIQPIGSSKNIKVDVRVIAATNKNLDEAVAKKEFRSDLYFRINEVAFKIPPLRDRMNDMHLILMEMIEEYNKEFNKKVSSITLATLGLLQMHTWPGNVRELRNTIKRTMLFINESTEQIFAEHLPVQMSGDSGLSASIAKNSAGANPFVFSASAPQDPTDADKLLSLDELEGQYIKFVLKAVKNNKTRAAKILKIDRTTLYEKISKYKIETDEN</sequence>
<dbReference type="SUPFAM" id="SSF52540">
    <property type="entry name" value="P-loop containing nucleoside triphosphate hydrolases"/>
    <property type="match status" value="1"/>
</dbReference>
<dbReference type="GO" id="GO:0005524">
    <property type="term" value="F:ATP binding"/>
    <property type="evidence" value="ECO:0007669"/>
    <property type="project" value="UniProtKB-KW"/>
</dbReference>
<keyword evidence="1" id="KW-0547">Nucleotide-binding</keyword>
<dbReference type="InterPro" id="IPR003593">
    <property type="entry name" value="AAA+_ATPase"/>
</dbReference>
<dbReference type="Proteomes" id="UP000178735">
    <property type="component" value="Unassembled WGS sequence"/>
</dbReference>
<evidence type="ECO:0000256" key="5">
    <source>
        <dbReference type="ARBA" id="ARBA00023163"/>
    </source>
</evidence>
<keyword evidence="4" id="KW-0238">DNA-binding</keyword>
<dbReference type="PRINTS" id="PR01590">
    <property type="entry name" value="HTHFIS"/>
</dbReference>
<dbReference type="Pfam" id="PF00158">
    <property type="entry name" value="Sigma54_activat"/>
    <property type="match status" value="1"/>
</dbReference>
<feature type="domain" description="Sigma-54 factor interaction" evidence="6">
    <location>
        <begin position="14"/>
        <end position="243"/>
    </location>
</feature>
<dbReference type="InterPro" id="IPR025943">
    <property type="entry name" value="Sigma_54_int_dom_ATP-bd_2"/>
</dbReference>
<comment type="caution">
    <text evidence="7">The sequence shown here is derived from an EMBL/GenBank/DDBJ whole genome shotgun (WGS) entry which is preliminary data.</text>
</comment>
<dbReference type="GO" id="GO:0006355">
    <property type="term" value="P:regulation of DNA-templated transcription"/>
    <property type="evidence" value="ECO:0007669"/>
    <property type="project" value="InterPro"/>
</dbReference>
<dbReference type="PANTHER" id="PTHR32071">
    <property type="entry name" value="TRANSCRIPTIONAL REGULATORY PROTEIN"/>
    <property type="match status" value="1"/>
</dbReference>
<evidence type="ECO:0000256" key="2">
    <source>
        <dbReference type="ARBA" id="ARBA00022840"/>
    </source>
</evidence>
<dbReference type="CDD" id="cd00009">
    <property type="entry name" value="AAA"/>
    <property type="match status" value="1"/>
</dbReference>
<evidence type="ECO:0000256" key="3">
    <source>
        <dbReference type="ARBA" id="ARBA00023015"/>
    </source>
</evidence>
<proteinExistence type="predicted"/>